<proteinExistence type="predicted"/>
<sequence>MARTVAVLLNAKAFFELKAVPLFRRIALLGKRRGKRLYHPGTTVRKKIRCFPRRKTMHCAAIAGTNYRNAVNSPVLIFKVIRATTDKGCQANWMRGVLKQKSRSLQTGFSTGVANGECG</sequence>
<accession>A0ABS8JT71</accession>
<keyword evidence="2" id="KW-1185">Reference proteome</keyword>
<name>A0ABS8JT71_9BURK</name>
<dbReference type="Proteomes" id="UP001431019">
    <property type="component" value="Unassembled WGS sequence"/>
</dbReference>
<evidence type="ECO:0000313" key="1">
    <source>
        <dbReference type="EMBL" id="MCC8393110.1"/>
    </source>
</evidence>
<reference evidence="1 2" key="1">
    <citation type="submission" date="2021-11" db="EMBL/GenBank/DDBJ databases">
        <authorList>
            <person name="Oh E.-T."/>
            <person name="Kim S.-B."/>
        </authorList>
    </citation>
    <scope>NUCLEOTIDE SEQUENCE [LARGE SCALE GENOMIC DNA]</scope>
    <source>
        <strain evidence="1 2">MMS20-SJTR3</strain>
    </source>
</reference>
<dbReference type="EMBL" id="JAJITD010000005">
    <property type="protein sequence ID" value="MCC8393110.1"/>
    <property type="molecule type" value="Genomic_DNA"/>
</dbReference>
<dbReference type="RefSeq" id="WP_230509453.1">
    <property type="nucleotide sequence ID" value="NZ_JAJITD010000005.1"/>
</dbReference>
<comment type="caution">
    <text evidence="1">The sequence shown here is derived from an EMBL/GenBank/DDBJ whole genome shotgun (WGS) entry which is preliminary data.</text>
</comment>
<protein>
    <submittedName>
        <fullName evidence="1">Uncharacterized protein</fullName>
    </submittedName>
</protein>
<organism evidence="1 2">
    <name type="scientific">Paraburkholderia sejongensis</name>
    <dbReference type="NCBI Taxonomy" id="2886946"/>
    <lineage>
        <taxon>Bacteria</taxon>
        <taxon>Pseudomonadati</taxon>
        <taxon>Pseudomonadota</taxon>
        <taxon>Betaproteobacteria</taxon>
        <taxon>Burkholderiales</taxon>
        <taxon>Burkholderiaceae</taxon>
        <taxon>Paraburkholderia</taxon>
    </lineage>
</organism>
<evidence type="ECO:0000313" key="2">
    <source>
        <dbReference type="Proteomes" id="UP001431019"/>
    </source>
</evidence>
<gene>
    <name evidence="1" type="ORF">LJ656_10960</name>
</gene>